<feature type="domain" description="KfrA N-terminal DNA-binding" evidence="2">
    <location>
        <begin position="8"/>
        <end position="116"/>
    </location>
</feature>
<protein>
    <submittedName>
        <fullName evidence="3">Integrase</fullName>
    </submittedName>
</protein>
<sequence length="339" mass="38250">MARGGINKALVTRAHQAVLARGENPSIDAIRIELGNTGSKSTIHRYLKELEEEASTRLDDEALLSQPIKDLIARLASRLQEEAHGIVEESKSRYEHQIKELSDRCTALTQEAGQLGDQQKVLESRLDETSAQLAAKSAACDALDKQLNEAGQREASTTALLKEKQAHIESLEEKHRHSREALEHYRESVKEQRDQDQRRHEQQIQQLQAEIRTLNQTISVKQGDLTQLNKDNARLVSELGAARKATQDLESKLNRTDAKLEDANKQLQTQTTDLQQYADSAQRQASQIDELTQRLESAQSKVQDFTVSQAKLETELSVKNDMIERLMAENRRQYDAPAT</sequence>
<evidence type="ECO:0000313" key="4">
    <source>
        <dbReference type="Proteomes" id="UP000275199"/>
    </source>
</evidence>
<evidence type="ECO:0000256" key="1">
    <source>
        <dbReference type="SAM" id="Coils"/>
    </source>
</evidence>
<keyword evidence="4" id="KW-1185">Reference proteome</keyword>
<proteinExistence type="predicted"/>
<feature type="coiled-coil region" evidence="1">
    <location>
        <begin position="91"/>
        <end position="118"/>
    </location>
</feature>
<dbReference type="Proteomes" id="UP000275199">
    <property type="component" value="Unassembled WGS sequence"/>
</dbReference>
<accession>A0ABX9XII9</accession>
<feature type="coiled-coil region" evidence="1">
    <location>
        <begin position="161"/>
        <end position="329"/>
    </location>
</feature>
<keyword evidence="1" id="KW-0175">Coiled coil</keyword>
<dbReference type="Gene3D" id="1.10.287.1490">
    <property type="match status" value="1"/>
</dbReference>
<dbReference type="EMBL" id="RKKU01000008">
    <property type="protein sequence ID" value="ROZ85226.1"/>
    <property type="molecule type" value="Genomic_DNA"/>
</dbReference>
<dbReference type="RefSeq" id="WP_123889268.1">
    <property type="nucleotide sequence ID" value="NZ_RKKU01000008.1"/>
</dbReference>
<reference evidence="3 4" key="1">
    <citation type="submission" date="2018-11" db="EMBL/GenBank/DDBJ databases">
        <authorList>
            <person name="Jang G.I."/>
            <person name="Hwang C.Y."/>
        </authorList>
    </citation>
    <scope>NUCLEOTIDE SEQUENCE [LARGE SCALE GENOMIC DNA]</scope>
    <source>
        <strain evidence="3 4">SSM26</strain>
    </source>
</reference>
<comment type="caution">
    <text evidence="3">The sequence shown here is derived from an EMBL/GenBank/DDBJ whole genome shotgun (WGS) entry which is preliminary data.</text>
</comment>
<evidence type="ECO:0000313" key="3">
    <source>
        <dbReference type="EMBL" id="ROZ85226.1"/>
    </source>
</evidence>
<organism evidence="3 4">
    <name type="scientific">Pseudomonas neustonica</name>
    <dbReference type="NCBI Taxonomy" id="2487346"/>
    <lineage>
        <taxon>Bacteria</taxon>
        <taxon>Pseudomonadati</taxon>
        <taxon>Pseudomonadota</taxon>
        <taxon>Gammaproteobacteria</taxon>
        <taxon>Pseudomonadales</taxon>
        <taxon>Pseudomonadaceae</taxon>
        <taxon>Pseudomonas</taxon>
    </lineage>
</organism>
<dbReference type="InterPro" id="IPR021104">
    <property type="entry name" value="KfrA_DNA-bd_N"/>
</dbReference>
<gene>
    <name evidence="3" type="ORF">EF096_08875</name>
</gene>
<name>A0ABX9XII9_9PSED</name>
<evidence type="ECO:0000259" key="2">
    <source>
        <dbReference type="Pfam" id="PF11740"/>
    </source>
</evidence>
<dbReference type="Pfam" id="PF11740">
    <property type="entry name" value="KfrA_N"/>
    <property type="match status" value="1"/>
</dbReference>